<reference evidence="1 2" key="1">
    <citation type="journal article" date="2006" name="Proc. Natl. Acad. Sci. U.S.A.">
        <title>Burkholderia xenovorans LB400 harbors a multi-replicon, 9.73-Mbp genome shaped for versatility.</title>
        <authorList>
            <person name="Chain P.S."/>
            <person name="Denef V.J."/>
            <person name="Konstantinidis K.T."/>
            <person name="Vergez L.M."/>
            <person name="Agullo L."/>
            <person name="Reyes V.L."/>
            <person name="Hauser L."/>
            <person name="Cordova M."/>
            <person name="Gomez L."/>
            <person name="Gonzalez M."/>
            <person name="Land M."/>
            <person name="Lao V."/>
            <person name="Larimer F."/>
            <person name="LiPuma J.J."/>
            <person name="Mahenthiralingam E."/>
            <person name="Malfatti S.A."/>
            <person name="Marx C.J."/>
            <person name="Parnell J.J."/>
            <person name="Ramette A."/>
            <person name="Richardson P."/>
            <person name="Seeger M."/>
            <person name="Smith D."/>
            <person name="Spilker T."/>
            <person name="Sul W.J."/>
            <person name="Tsoi T.V."/>
            <person name="Ulrich L.E."/>
            <person name="Zhulin I.B."/>
            <person name="Tiedje J.M."/>
        </authorList>
    </citation>
    <scope>NUCLEOTIDE SEQUENCE [LARGE SCALE GENOMIC DNA]</scope>
    <source>
        <strain evidence="1 2">LB400</strain>
    </source>
</reference>
<sequence>MSYDRCSPKIRFLVCERGPRQKPAVVASTGFKRKRKNVVDETKKSLHNLVSLLLMQRRRTKRYRWCELLRFSGGGLVVNADPIFKN</sequence>
<dbReference type="KEGG" id="bxe:Bxe_A0298"/>
<dbReference type="EMBL" id="CP000270">
    <property type="protein sequence ID" value="ABE32635.1"/>
    <property type="molecule type" value="Genomic_DNA"/>
</dbReference>
<name>Q13TF4_PARXL</name>
<dbReference type="AlphaFoldDB" id="Q13TF4"/>
<organism evidence="1 2">
    <name type="scientific">Paraburkholderia xenovorans (strain LB400)</name>
    <dbReference type="NCBI Taxonomy" id="266265"/>
    <lineage>
        <taxon>Bacteria</taxon>
        <taxon>Pseudomonadati</taxon>
        <taxon>Pseudomonadota</taxon>
        <taxon>Betaproteobacteria</taxon>
        <taxon>Burkholderiales</taxon>
        <taxon>Burkholderiaceae</taxon>
        <taxon>Paraburkholderia</taxon>
    </lineage>
</organism>
<proteinExistence type="predicted"/>
<protein>
    <submittedName>
        <fullName evidence="1">Uncharacterized protein</fullName>
    </submittedName>
</protein>
<evidence type="ECO:0000313" key="1">
    <source>
        <dbReference type="EMBL" id="ABE32635.1"/>
    </source>
</evidence>
<gene>
    <name evidence="1" type="ORF">Bxe_A0298</name>
</gene>
<accession>Q13TF4</accession>
<evidence type="ECO:0000313" key="2">
    <source>
        <dbReference type="Proteomes" id="UP000001817"/>
    </source>
</evidence>
<dbReference type="STRING" id="266265.Bxe_A0298"/>
<keyword evidence="2" id="KW-1185">Reference proteome</keyword>
<dbReference type="Proteomes" id="UP000001817">
    <property type="component" value="Chromosome 1"/>
</dbReference>